<evidence type="ECO:0000313" key="3">
    <source>
        <dbReference type="Proteomes" id="UP000183410"/>
    </source>
</evidence>
<evidence type="ECO:0000313" key="2">
    <source>
        <dbReference type="EMBL" id="SFF44679.1"/>
    </source>
</evidence>
<dbReference type="AlphaFoldDB" id="A0A1I2IQX1"/>
<proteinExistence type="predicted"/>
<dbReference type="InterPro" id="IPR013216">
    <property type="entry name" value="Methyltransf_11"/>
</dbReference>
<dbReference type="RefSeq" id="WP_046229293.1">
    <property type="nucleotide sequence ID" value="NZ_FONN01000040.1"/>
</dbReference>
<dbReference type="OrthoDB" id="2594046at2"/>
<name>A0A1I2IQX1_9BACL</name>
<dbReference type="Pfam" id="PF08241">
    <property type="entry name" value="Methyltransf_11"/>
    <property type="match status" value="1"/>
</dbReference>
<dbReference type="Proteomes" id="UP000183410">
    <property type="component" value="Unassembled WGS sequence"/>
</dbReference>
<gene>
    <name evidence="2" type="ORF">SAMN04487969_14026</name>
</gene>
<dbReference type="GO" id="GO:0008757">
    <property type="term" value="F:S-adenosylmethionine-dependent methyltransferase activity"/>
    <property type="evidence" value="ECO:0007669"/>
    <property type="project" value="InterPro"/>
</dbReference>
<accession>A0A1I2IQX1</accession>
<evidence type="ECO:0000259" key="1">
    <source>
        <dbReference type="Pfam" id="PF08241"/>
    </source>
</evidence>
<protein>
    <recommendedName>
        <fullName evidence="1">Methyltransferase type 11 domain-containing protein</fullName>
    </recommendedName>
</protein>
<feature type="domain" description="Methyltransferase type 11" evidence="1">
    <location>
        <begin position="76"/>
        <end position="159"/>
    </location>
</feature>
<dbReference type="InterPro" id="IPR029063">
    <property type="entry name" value="SAM-dependent_MTases_sf"/>
</dbReference>
<reference evidence="3" key="1">
    <citation type="submission" date="2016-10" db="EMBL/GenBank/DDBJ databases">
        <authorList>
            <person name="Varghese N."/>
            <person name="Submissions S."/>
        </authorList>
    </citation>
    <scope>NUCLEOTIDE SEQUENCE [LARGE SCALE GENOMIC DNA]</scope>
    <source>
        <strain evidence="3">CGMCC 1.10223</strain>
    </source>
</reference>
<dbReference type="EMBL" id="FONN01000040">
    <property type="protein sequence ID" value="SFF44679.1"/>
    <property type="molecule type" value="Genomic_DNA"/>
</dbReference>
<dbReference type="Gene3D" id="3.40.50.150">
    <property type="entry name" value="Vaccinia Virus protein VP39"/>
    <property type="match status" value="1"/>
</dbReference>
<keyword evidence="3" id="KW-1185">Reference proteome</keyword>
<sequence>MMKWYSEVGLTPAAYWTLAWEQAAQSDSRVGNDAEEESYWQQHAPVYDERNPLAPYTAELMGTVIASLRSEDELIEVGPGTGGFTQLLAPHVGKLTVVEPSAAMYEILARSWEQSGLAQNVPEAIRMKWEEASGLVCDVLFSANAFYRIRDMKESLAQMSLTAGRRVYLVQSIGLPFAHPLRAMYGGKQLERSRAQVICDILQEMAVPHQMDTFAVQRKSGAVHDVALISWDT</sequence>
<organism evidence="2 3">
    <name type="scientific">Paenibacillus algorifonticola</name>
    <dbReference type="NCBI Taxonomy" id="684063"/>
    <lineage>
        <taxon>Bacteria</taxon>
        <taxon>Bacillati</taxon>
        <taxon>Bacillota</taxon>
        <taxon>Bacilli</taxon>
        <taxon>Bacillales</taxon>
        <taxon>Paenibacillaceae</taxon>
        <taxon>Paenibacillus</taxon>
    </lineage>
</organism>
<dbReference type="SUPFAM" id="SSF53335">
    <property type="entry name" value="S-adenosyl-L-methionine-dependent methyltransferases"/>
    <property type="match status" value="1"/>
</dbReference>